<dbReference type="InterPro" id="IPR036388">
    <property type="entry name" value="WH-like_DNA-bd_sf"/>
</dbReference>
<dbReference type="Pfam" id="PF01418">
    <property type="entry name" value="HTH_6"/>
    <property type="match status" value="1"/>
</dbReference>
<dbReference type="InterPro" id="IPR035472">
    <property type="entry name" value="RpiR-like_SIS"/>
</dbReference>
<evidence type="ECO:0000256" key="3">
    <source>
        <dbReference type="ARBA" id="ARBA00023163"/>
    </source>
</evidence>
<comment type="caution">
    <text evidence="6">The sequence shown here is derived from an EMBL/GenBank/DDBJ whole genome shotgun (WGS) entry which is preliminary data.</text>
</comment>
<keyword evidence="7" id="KW-1185">Reference proteome</keyword>
<sequence length="291" mass="32904">MSVIKKLKQYTNYSETEKDIVKFIFKNPDVLLKSTAKDLASLTQSSPSTIVRFCQKLGFLGYNDFKIQFAHDSQATIPSFDSDANYPFNHGDDLHTIIQKMSKLQLEAINETLLLVELNEYKKAVQLLYDSEVIDIYGAGINIHLAADFNYKLRRIGRRIDLPLNSQDQLFNAARSSFNHCALIISYSGESENVLKYANILKQSHTPIISITSLGTNTLSQLSDITLHIASKETLSSKIGTFSSRLSIMMILDFLYAGIFEKDYDKNKEYTKRISKIVMAQNLNGSTLENN</sequence>
<evidence type="ECO:0000256" key="2">
    <source>
        <dbReference type="ARBA" id="ARBA00023125"/>
    </source>
</evidence>
<dbReference type="GO" id="GO:0097367">
    <property type="term" value="F:carbohydrate derivative binding"/>
    <property type="evidence" value="ECO:0007669"/>
    <property type="project" value="InterPro"/>
</dbReference>
<feature type="domain" description="HTH rpiR-type" evidence="4">
    <location>
        <begin position="1"/>
        <end position="76"/>
    </location>
</feature>
<reference evidence="6 7" key="1">
    <citation type="submission" date="2019-01" db="EMBL/GenBank/DDBJ databases">
        <title>Bacillus sp. M5HDSG1-1, whole genome shotgun sequence.</title>
        <authorList>
            <person name="Tuo L."/>
        </authorList>
    </citation>
    <scope>NUCLEOTIDE SEQUENCE [LARGE SCALE GENOMIC DNA]</scope>
    <source>
        <strain evidence="6 7">M5HDSG1-1</strain>
    </source>
</reference>
<dbReference type="Gene3D" id="1.10.10.10">
    <property type="entry name" value="Winged helix-like DNA-binding domain superfamily/Winged helix DNA-binding domain"/>
    <property type="match status" value="1"/>
</dbReference>
<dbReference type="GO" id="GO:1901135">
    <property type="term" value="P:carbohydrate derivative metabolic process"/>
    <property type="evidence" value="ECO:0007669"/>
    <property type="project" value="InterPro"/>
</dbReference>
<keyword evidence="3" id="KW-0804">Transcription</keyword>
<dbReference type="CDD" id="cd05013">
    <property type="entry name" value="SIS_RpiR"/>
    <property type="match status" value="1"/>
</dbReference>
<keyword evidence="1" id="KW-0805">Transcription regulation</keyword>
<dbReference type="PANTHER" id="PTHR30514">
    <property type="entry name" value="GLUCOKINASE"/>
    <property type="match status" value="1"/>
</dbReference>
<dbReference type="GO" id="GO:0003700">
    <property type="term" value="F:DNA-binding transcription factor activity"/>
    <property type="evidence" value="ECO:0007669"/>
    <property type="project" value="InterPro"/>
</dbReference>
<dbReference type="Gene3D" id="3.40.50.10490">
    <property type="entry name" value="Glucose-6-phosphate isomerase like protein, domain 1"/>
    <property type="match status" value="1"/>
</dbReference>
<dbReference type="SUPFAM" id="SSF46689">
    <property type="entry name" value="Homeodomain-like"/>
    <property type="match status" value="1"/>
</dbReference>
<dbReference type="InterPro" id="IPR047640">
    <property type="entry name" value="RpiR-like"/>
</dbReference>
<accession>A0A437K6E5</accession>
<dbReference type="SUPFAM" id="SSF53697">
    <property type="entry name" value="SIS domain"/>
    <property type="match status" value="1"/>
</dbReference>
<dbReference type="PANTHER" id="PTHR30514:SF10">
    <property type="entry name" value="MURR_RPIR FAMILY TRANSCRIPTIONAL REGULATOR"/>
    <property type="match status" value="1"/>
</dbReference>
<evidence type="ECO:0000259" key="4">
    <source>
        <dbReference type="PROSITE" id="PS51071"/>
    </source>
</evidence>
<evidence type="ECO:0000256" key="1">
    <source>
        <dbReference type="ARBA" id="ARBA00023015"/>
    </source>
</evidence>
<protein>
    <submittedName>
        <fullName evidence="6">MurR/RpiR family transcriptional regulator</fullName>
    </submittedName>
</protein>
<proteinExistence type="predicted"/>
<evidence type="ECO:0000313" key="7">
    <source>
        <dbReference type="Proteomes" id="UP000288024"/>
    </source>
</evidence>
<dbReference type="InterPro" id="IPR001347">
    <property type="entry name" value="SIS_dom"/>
</dbReference>
<dbReference type="AlphaFoldDB" id="A0A437K6E5"/>
<dbReference type="EMBL" id="RZTZ01000011">
    <property type="protein sequence ID" value="RVT58846.1"/>
    <property type="molecule type" value="Genomic_DNA"/>
</dbReference>
<dbReference type="Proteomes" id="UP000288024">
    <property type="component" value="Unassembled WGS sequence"/>
</dbReference>
<dbReference type="GeneID" id="87618236"/>
<keyword evidence="2" id="KW-0238">DNA-binding</keyword>
<evidence type="ECO:0000259" key="5">
    <source>
        <dbReference type="PROSITE" id="PS51464"/>
    </source>
</evidence>
<organism evidence="6 7">
    <name type="scientific">Niallia taxi</name>
    <dbReference type="NCBI Taxonomy" id="2499688"/>
    <lineage>
        <taxon>Bacteria</taxon>
        <taxon>Bacillati</taxon>
        <taxon>Bacillota</taxon>
        <taxon>Bacilli</taxon>
        <taxon>Bacillales</taxon>
        <taxon>Bacillaceae</taxon>
        <taxon>Niallia</taxon>
    </lineage>
</organism>
<dbReference type="PROSITE" id="PS51464">
    <property type="entry name" value="SIS"/>
    <property type="match status" value="1"/>
</dbReference>
<dbReference type="Pfam" id="PF01380">
    <property type="entry name" value="SIS"/>
    <property type="match status" value="1"/>
</dbReference>
<dbReference type="GO" id="GO:0003677">
    <property type="term" value="F:DNA binding"/>
    <property type="evidence" value="ECO:0007669"/>
    <property type="project" value="UniProtKB-KW"/>
</dbReference>
<feature type="domain" description="SIS" evidence="5">
    <location>
        <begin position="124"/>
        <end position="265"/>
    </location>
</feature>
<evidence type="ECO:0000313" key="6">
    <source>
        <dbReference type="EMBL" id="RVT58846.1"/>
    </source>
</evidence>
<dbReference type="PROSITE" id="PS51071">
    <property type="entry name" value="HTH_RPIR"/>
    <property type="match status" value="1"/>
</dbReference>
<dbReference type="RefSeq" id="WP_127740467.1">
    <property type="nucleotide sequence ID" value="NZ_CP196003.1"/>
</dbReference>
<dbReference type="InterPro" id="IPR000281">
    <property type="entry name" value="HTH_RpiR"/>
</dbReference>
<dbReference type="InterPro" id="IPR046348">
    <property type="entry name" value="SIS_dom_sf"/>
</dbReference>
<dbReference type="InterPro" id="IPR009057">
    <property type="entry name" value="Homeodomain-like_sf"/>
</dbReference>
<name>A0A437K6E5_9BACI</name>
<gene>
    <name evidence="6" type="ORF">EM808_21050</name>
</gene>